<proteinExistence type="predicted"/>
<keyword evidence="2" id="KW-1185">Reference proteome</keyword>
<evidence type="ECO:0000313" key="2">
    <source>
        <dbReference type="Proteomes" id="UP001205740"/>
    </source>
</evidence>
<comment type="caution">
    <text evidence="1">The sequence shown here is derived from an EMBL/GenBank/DDBJ whole genome shotgun (WGS) entry which is preliminary data.</text>
</comment>
<organism evidence="1 2">
    <name type="scientific">Williamsia serinedens</name>
    <dbReference type="NCBI Taxonomy" id="391736"/>
    <lineage>
        <taxon>Bacteria</taxon>
        <taxon>Bacillati</taxon>
        <taxon>Actinomycetota</taxon>
        <taxon>Actinomycetes</taxon>
        <taxon>Mycobacteriales</taxon>
        <taxon>Nocardiaceae</taxon>
        <taxon>Williamsia</taxon>
    </lineage>
</organism>
<dbReference type="SUPFAM" id="SSF53448">
    <property type="entry name" value="Nucleotide-diphospho-sugar transferases"/>
    <property type="match status" value="1"/>
</dbReference>
<sequence>MSASARPPGLPTWVTATVLAQLSIAAVNRLTVRGLDAPSPGARDDVADPVTVCVPARDEADHIGAVVGDLRAQRGLGALRIVVLDDGSTDGTGDLARTAAAGDPRVEVLDGGGDPPPGWTGKAWAIERMTRGRLTAAPADGWLCLVDADVRLRPDAIASAVALLQDEDRRRPGGRPVGLLSLWPRQDVGSVAETLLQPLPCWSWFTTVPIRLSELRPSAATALANGQFLLMPTRVHRLVGGHRSVAGSPADDLALARTVREAGLAAIIRLGRDQVSCRMYTDGRSLAGGYLRWVGTEFGRPAALAAVVATGVAQAAPTVAVLRRPHDTQAWSLYAATVATRLLARSAESPRTTPADVLSALAHGPAVAAAVGLVIESVRRTRAGTLRWKGRRLGA</sequence>
<accession>A0ABT1H5M7</accession>
<dbReference type="PANTHER" id="PTHR43646:SF3">
    <property type="entry name" value="SLR1566 PROTEIN"/>
    <property type="match status" value="1"/>
</dbReference>
<dbReference type="PANTHER" id="PTHR43646">
    <property type="entry name" value="GLYCOSYLTRANSFERASE"/>
    <property type="match status" value="1"/>
</dbReference>
<reference evidence="1 2" key="1">
    <citation type="submission" date="2022-06" db="EMBL/GenBank/DDBJ databases">
        <title>Genomic Encyclopedia of Archaeal and Bacterial Type Strains, Phase II (KMG-II): from individual species to whole genera.</title>
        <authorList>
            <person name="Goeker M."/>
        </authorList>
    </citation>
    <scope>NUCLEOTIDE SEQUENCE [LARGE SCALE GENOMIC DNA]</scope>
    <source>
        <strain evidence="1 2">DSM 45037</strain>
    </source>
</reference>
<gene>
    <name evidence="1" type="ORF">LX12_003748</name>
</gene>
<dbReference type="Proteomes" id="UP001205740">
    <property type="component" value="Unassembled WGS sequence"/>
</dbReference>
<dbReference type="InterPro" id="IPR029044">
    <property type="entry name" value="Nucleotide-diphossugar_trans"/>
</dbReference>
<dbReference type="Pfam" id="PF13641">
    <property type="entry name" value="Glyco_tranf_2_3"/>
    <property type="match status" value="1"/>
</dbReference>
<evidence type="ECO:0000313" key="1">
    <source>
        <dbReference type="EMBL" id="MCP2162540.1"/>
    </source>
</evidence>
<dbReference type="Gene3D" id="3.90.550.10">
    <property type="entry name" value="Spore Coat Polysaccharide Biosynthesis Protein SpsA, Chain A"/>
    <property type="match status" value="1"/>
</dbReference>
<dbReference type="CDD" id="cd00761">
    <property type="entry name" value="Glyco_tranf_GTA_type"/>
    <property type="match status" value="1"/>
</dbReference>
<dbReference type="RefSeq" id="WP_253656103.1">
    <property type="nucleotide sequence ID" value="NZ_BAAAOE010000002.1"/>
</dbReference>
<name>A0ABT1H5M7_9NOCA</name>
<dbReference type="EMBL" id="JAMTCG010000007">
    <property type="protein sequence ID" value="MCP2162540.1"/>
    <property type="molecule type" value="Genomic_DNA"/>
</dbReference>
<protein>
    <submittedName>
        <fullName evidence="1">Glycosyltransferase like family 2</fullName>
    </submittedName>
</protein>